<feature type="chain" id="PRO_5028943604" evidence="1">
    <location>
        <begin position="24"/>
        <end position="228"/>
    </location>
</feature>
<dbReference type="EMBL" id="CP058952">
    <property type="protein sequence ID" value="QLI81491.1"/>
    <property type="molecule type" value="Genomic_DNA"/>
</dbReference>
<reference evidence="2 3" key="1">
    <citation type="journal article" date="2016" name="Int. J. Syst. Evol. Microbiol.">
        <title>Chitinibacter fontanus sp. nov., isolated from a spring.</title>
        <authorList>
            <person name="Sheu S.Y."/>
            <person name="Li Y.S."/>
            <person name="Young C.C."/>
            <person name="Chen W.M."/>
        </authorList>
    </citation>
    <scope>NUCLEOTIDE SEQUENCE [LARGE SCALE GENOMIC DNA]</scope>
    <source>
        <strain evidence="2 3">STM-7</strain>
    </source>
</reference>
<evidence type="ECO:0000313" key="3">
    <source>
        <dbReference type="Proteomes" id="UP000510822"/>
    </source>
</evidence>
<organism evidence="2 3">
    <name type="scientific">Chitinibacter fontanus</name>
    <dbReference type="NCBI Taxonomy" id="1737446"/>
    <lineage>
        <taxon>Bacteria</taxon>
        <taxon>Pseudomonadati</taxon>
        <taxon>Pseudomonadota</taxon>
        <taxon>Betaproteobacteria</taxon>
        <taxon>Neisseriales</taxon>
        <taxon>Chitinibacteraceae</taxon>
        <taxon>Chitinibacter</taxon>
    </lineage>
</organism>
<dbReference type="RefSeq" id="WP_180308616.1">
    <property type="nucleotide sequence ID" value="NZ_CP058952.1"/>
</dbReference>
<feature type="signal peptide" evidence="1">
    <location>
        <begin position="1"/>
        <end position="23"/>
    </location>
</feature>
<evidence type="ECO:0000313" key="2">
    <source>
        <dbReference type="EMBL" id="QLI81491.1"/>
    </source>
</evidence>
<dbReference type="Proteomes" id="UP000510822">
    <property type="component" value="Chromosome"/>
</dbReference>
<evidence type="ECO:0000256" key="1">
    <source>
        <dbReference type="SAM" id="SignalP"/>
    </source>
</evidence>
<keyword evidence="3" id="KW-1185">Reference proteome</keyword>
<sequence length="228" mass="25102">MKDKMKNCQLVFCSLLITAVASAQDAPLVLRCEHPNGRDTQQIKQAPSGQVQRIAPHKLQLRWAGGVKTWQDKPPYDDPLDDGEVFLYCGTHQPSGLHLIASSGGGLYSGVLFDAQTGKTLSAGQQVTLSPDTSRYFASEQPSGLDGEQWHVYSRSGQKLWSGYSFLSNAQGQMIATLEAPRWVSNKVLTAQLSCISPAAQSKTQQIFLQEQGKSWTWQPKIQCPIPR</sequence>
<dbReference type="KEGG" id="cfon:HZU75_08095"/>
<protein>
    <submittedName>
        <fullName evidence="2">Uncharacterized protein</fullName>
    </submittedName>
</protein>
<proteinExistence type="predicted"/>
<accession>A0A7D5V9J7</accession>
<name>A0A7D5V9J7_9NEIS</name>
<dbReference type="AlphaFoldDB" id="A0A7D5V9J7"/>
<gene>
    <name evidence="2" type="ORF">HZU75_08095</name>
</gene>
<keyword evidence="1" id="KW-0732">Signal</keyword>